<dbReference type="Pfam" id="PF00005">
    <property type="entry name" value="ABC_tran"/>
    <property type="match status" value="1"/>
</dbReference>
<dbReference type="PROSITE" id="PS50893">
    <property type="entry name" value="ABC_TRANSPORTER_2"/>
    <property type="match status" value="1"/>
</dbReference>
<feature type="transmembrane region" description="Helical" evidence="8">
    <location>
        <begin position="55"/>
        <end position="72"/>
    </location>
</feature>
<dbReference type="InterPro" id="IPR039421">
    <property type="entry name" value="Type_1_exporter"/>
</dbReference>
<dbReference type="GO" id="GO:0005524">
    <property type="term" value="F:ATP binding"/>
    <property type="evidence" value="ECO:0007669"/>
    <property type="project" value="UniProtKB-KW"/>
</dbReference>
<keyword evidence="2 8" id="KW-0812">Transmembrane</keyword>
<feature type="transmembrane region" description="Helical" evidence="8">
    <location>
        <begin position="135"/>
        <end position="152"/>
    </location>
</feature>
<evidence type="ECO:0000256" key="8">
    <source>
        <dbReference type="SAM" id="Phobius"/>
    </source>
</evidence>
<accession>A0ABX9KIB6</accession>
<evidence type="ECO:0000256" key="1">
    <source>
        <dbReference type="ARBA" id="ARBA00004651"/>
    </source>
</evidence>
<dbReference type="PROSITE" id="PS00211">
    <property type="entry name" value="ABC_TRANSPORTER_1"/>
    <property type="match status" value="1"/>
</dbReference>
<dbReference type="InterPro" id="IPR003593">
    <property type="entry name" value="AAA+_ATPase"/>
</dbReference>
<comment type="caution">
    <text evidence="11">The sequence shown here is derived from an EMBL/GenBank/DDBJ whole genome shotgun (WGS) entry which is preliminary data.</text>
</comment>
<feature type="domain" description="ABC transporter" evidence="9">
    <location>
        <begin position="335"/>
        <end position="576"/>
    </location>
</feature>
<dbReference type="InterPro" id="IPR011527">
    <property type="entry name" value="ABC1_TM_dom"/>
</dbReference>
<keyword evidence="7" id="KW-0175">Coiled coil</keyword>
<gene>
    <name evidence="11" type="ORF">DYH56_05220</name>
</gene>
<evidence type="ECO:0000259" key="10">
    <source>
        <dbReference type="PROSITE" id="PS50929"/>
    </source>
</evidence>
<feature type="coiled-coil region" evidence="7">
    <location>
        <begin position="211"/>
        <end position="238"/>
    </location>
</feature>
<dbReference type="Proteomes" id="UP000263486">
    <property type="component" value="Unassembled WGS sequence"/>
</dbReference>
<dbReference type="InterPro" id="IPR003439">
    <property type="entry name" value="ABC_transporter-like_ATP-bd"/>
</dbReference>
<feature type="transmembrane region" description="Helical" evidence="8">
    <location>
        <begin position="270"/>
        <end position="286"/>
    </location>
</feature>
<dbReference type="SMART" id="SM00382">
    <property type="entry name" value="AAA"/>
    <property type="match status" value="1"/>
</dbReference>
<dbReference type="InterPro" id="IPR036640">
    <property type="entry name" value="ABC1_TM_sf"/>
</dbReference>
<keyword evidence="12" id="KW-1185">Reference proteome</keyword>
<dbReference type="RefSeq" id="WP_114641812.1">
    <property type="nucleotide sequence ID" value="NZ_JAACIO010000006.1"/>
</dbReference>
<feature type="transmembrane region" description="Helical" evidence="8">
    <location>
        <begin position="240"/>
        <end position="264"/>
    </location>
</feature>
<dbReference type="Pfam" id="PF00664">
    <property type="entry name" value="ABC_membrane"/>
    <property type="match status" value="1"/>
</dbReference>
<dbReference type="SUPFAM" id="SSF90123">
    <property type="entry name" value="ABC transporter transmembrane region"/>
    <property type="match status" value="1"/>
</dbReference>
<dbReference type="PANTHER" id="PTHR43394">
    <property type="entry name" value="ATP-DEPENDENT PERMEASE MDL1, MITOCHONDRIAL"/>
    <property type="match status" value="1"/>
</dbReference>
<dbReference type="InterPro" id="IPR017871">
    <property type="entry name" value="ABC_transporter-like_CS"/>
</dbReference>
<dbReference type="Gene3D" id="3.40.50.300">
    <property type="entry name" value="P-loop containing nucleotide triphosphate hydrolases"/>
    <property type="match status" value="1"/>
</dbReference>
<dbReference type="Gene3D" id="1.20.1560.10">
    <property type="entry name" value="ABC transporter type 1, transmembrane domain"/>
    <property type="match status" value="1"/>
</dbReference>
<evidence type="ECO:0000256" key="4">
    <source>
        <dbReference type="ARBA" id="ARBA00022840"/>
    </source>
</evidence>
<name>A0ABX9KIB6_9FUSO</name>
<evidence type="ECO:0000256" key="3">
    <source>
        <dbReference type="ARBA" id="ARBA00022741"/>
    </source>
</evidence>
<keyword evidence="5 8" id="KW-1133">Transmembrane helix</keyword>
<evidence type="ECO:0000313" key="11">
    <source>
        <dbReference type="EMBL" id="REI41815.1"/>
    </source>
</evidence>
<evidence type="ECO:0000256" key="2">
    <source>
        <dbReference type="ARBA" id="ARBA00022692"/>
    </source>
</evidence>
<dbReference type="CDD" id="cd18549">
    <property type="entry name" value="ABC_6TM_YwjA_like"/>
    <property type="match status" value="1"/>
</dbReference>
<keyword evidence="3" id="KW-0547">Nucleotide-binding</keyword>
<dbReference type="PROSITE" id="PS50929">
    <property type="entry name" value="ABC_TM1F"/>
    <property type="match status" value="1"/>
</dbReference>
<dbReference type="PANTHER" id="PTHR43394:SF1">
    <property type="entry name" value="ATP-BINDING CASSETTE SUB-FAMILY B MEMBER 10, MITOCHONDRIAL"/>
    <property type="match status" value="1"/>
</dbReference>
<evidence type="ECO:0000256" key="7">
    <source>
        <dbReference type="SAM" id="Coils"/>
    </source>
</evidence>
<feature type="transmembrane region" description="Helical" evidence="8">
    <location>
        <begin position="158"/>
        <end position="174"/>
    </location>
</feature>
<protein>
    <submittedName>
        <fullName evidence="11">ATP-binding cassette domain-containing protein</fullName>
    </submittedName>
</protein>
<reference evidence="11 12" key="1">
    <citation type="submission" date="2018-08" db="EMBL/GenBank/DDBJ databases">
        <title>Draft genome sequence of Psychrilyobacter sp. strain SD5 isolated from Black Sea water.</title>
        <authorList>
            <person name="Yadav S."/>
            <person name="Villanueva L."/>
            <person name="Damste J.S.S."/>
        </authorList>
    </citation>
    <scope>NUCLEOTIDE SEQUENCE [LARGE SCALE GENOMIC DNA]</scope>
    <source>
        <strain evidence="11 12">SD5</strain>
    </source>
</reference>
<sequence>MKELRSFIKYYKCYIKLLIFTLMCAVLLALLDLAFPKIIQIMIDKIIPAKDLKTFYYISGGLIVMYLLRYAVSYYQLYYGNILGIKIETQMRKELFTHIQKLSFSYFDNNKTGVIMSKLVNDLGEISQLANHGPIDLFIAVIRLVGAFILMVTLNVKLTLVIFSVLPFMIYFAVTQKWKMKLAFGKTRIKIAGINSCAEESIGGVRIVKLFNNENHEIDKFEKKNQEFQEAKKETYRTTAVFFSGIHIFMNLMQFIVVFYGGYLIMHGELTYGILISFLLYCYRFMEPIRKMMILVQSYQKGMAGYRRFQGMMEIIPQIKDIENPLILKEINGNIELKDVKFSYNKSSEELDKDQSLILNKFNLKIKSGESIAIVGSSGVGKSTISNLIPRFYDIDSGSITIDGKEISKIKLSSLRENIGIVPQEAFLFGGTIGENIGYGKLGATRDELIEASKKANIYEFISSLPKGFDTLVGERGVKLSGGQKQRISIARIFLKNPKILILDEATASLDNITEKLIQEALMTLSKDRTTITIAHRLSTIINSDRIVVMDKDGVVETGTHEELLKLKGSYAKLYR</sequence>
<comment type="subcellular location">
    <subcellularLocation>
        <location evidence="1">Cell membrane</location>
        <topology evidence="1">Multi-pass membrane protein</topology>
    </subcellularLocation>
</comment>
<evidence type="ECO:0000313" key="12">
    <source>
        <dbReference type="Proteomes" id="UP000263486"/>
    </source>
</evidence>
<evidence type="ECO:0000256" key="5">
    <source>
        <dbReference type="ARBA" id="ARBA00022989"/>
    </source>
</evidence>
<proteinExistence type="predicted"/>
<dbReference type="SUPFAM" id="SSF52540">
    <property type="entry name" value="P-loop containing nucleoside triphosphate hydrolases"/>
    <property type="match status" value="1"/>
</dbReference>
<keyword evidence="6 8" id="KW-0472">Membrane</keyword>
<organism evidence="11 12">
    <name type="scientific">Psychrilyobacter piezotolerans</name>
    <dbReference type="NCBI Taxonomy" id="2293438"/>
    <lineage>
        <taxon>Bacteria</taxon>
        <taxon>Fusobacteriati</taxon>
        <taxon>Fusobacteriota</taxon>
        <taxon>Fusobacteriia</taxon>
        <taxon>Fusobacteriales</taxon>
        <taxon>Fusobacteriaceae</taxon>
        <taxon>Psychrilyobacter</taxon>
    </lineage>
</organism>
<evidence type="ECO:0000256" key="6">
    <source>
        <dbReference type="ARBA" id="ARBA00023136"/>
    </source>
</evidence>
<dbReference type="InterPro" id="IPR027417">
    <property type="entry name" value="P-loop_NTPase"/>
</dbReference>
<evidence type="ECO:0000259" key="9">
    <source>
        <dbReference type="PROSITE" id="PS50893"/>
    </source>
</evidence>
<feature type="domain" description="ABC transmembrane type-1" evidence="10">
    <location>
        <begin position="19"/>
        <end position="301"/>
    </location>
</feature>
<dbReference type="EMBL" id="QUAJ01000007">
    <property type="protein sequence ID" value="REI41815.1"/>
    <property type="molecule type" value="Genomic_DNA"/>
</dbReference>
<keyword evidence="4 11" id="KW-0067">ATP-binding</keyword>